<dbReference type="SUPFAM" id="SSF46561">
    <property type="entry name" value="Ribosomal protein L29 (L29p)"/>
    <property type="match status" value="1"/>
</dbReference>
<keyword evidence="3 5" id="KW-0687">Ribonucleoprotein</keyword>
<dbReference type="GO" id="GO:0006412">
    <property type="term" value="P:translation"/>
    <property type="evidence" value="ECO:0007669"/>
    <property type="project" value="UniProtKB-UniRule"/>
</dbReference>
<dbReference type="GO" id="GO:0003735">
    <property type="term" value="F:structural constituent of ribosome"/>
    <property type="evidence" value="ECO:0007669"/>
    <property type="project" value="InterPro"/>
</dbReference>
<dbReference type="EMBL" id="AQPN01000125">
    <property type="protein sequence ID" value="EOR93202.1"/>
    <property type="molecule type" value="Genomic_DNA"/>
</dbReference>
<dbReference type="GO" id="GO:0005840">
    <property type="term" value="C:ribosome"/>
    <property type="evidence" value="ECO:0007669"/>
    <property type="project" value="UniProtKB-KW"/>
</dbReference>
<dbReference type="PROSITE" id="PS00579">
    <property type="entry name" value="RIBOSOMAL_L29"/>
    <property type="match status" value="1"/>
</dbReference>
<evidence type="ECO:0000256" key="5">
    <source>
        <dbReference type="HAMAP-Rule" id="MF_00374"/>
    </source>
</evidence>
<dbReference type="Pfam" id="PF00831">
    <property type="entry name" value="Ribosomal_L29"/>
    <property type="match status" value="1"/>
</dbReference>
<dbReference type="NCBIfam" id="TIGR00012">
    <property type="entry name" value="L29"/>
    <property type="match status" value="1"/>
</dbReference>
<keyword evidence="2 5" id="KW-0689">Ribosomal protein</keyword>
<dbReference type="InterPro" id="IPR036049">
    <property type="entry name" value="Ribosomal_uL29_sf"/>
</dbReference>
<dbReference type="CDD" id="cd00427">
    <property type="entry name" value="Ribosomal_L29_HIP"/>
    <property type="match status" value="1"/>
</dbReference>
<dbReference type="Proteomes" id="UP000014174">
    <property type="component" value="Unassembled WGS sequence"/>
</dbReference>
<evidence type="ECO:0000256" key="3">
    <source>
        <dbReference type="ARBA" id="ARBA00023274"/>
    </source>
</evidence>
<organism evidence="6 7">
    <name type="scientific">Arcticibacter svalbardensis MN12-7</name>
    <dbReference type="NCBI Taxonomy" id="1150600"/>
    <lineage>
        <taxon>Bacteria</taxon>
        <taxon>Pseudomonadati</taxon>
        <taxon>Bacteroidota</taxon>
        <taxon>Sphingobacteriia</taxon>
        <taxon>Sphingobacteriales</taxon>
        <taxon>Sphingobacteriaceae</taxon>
        <taxon>Arcticibacter</taxon>
    </lineage>
</organism>
<dbReference type="GO" id="GO:1990904">
    <property type="term" value="C:ribonucleoprotein complex"/>
    <property type="evidence" value="ECO:0007669"/>
    <property type="project" value="UniProtKB-KW"/>
</dbReference>
<keyword evidence="7" id="KW-1185">Reference proteome</keyword>
<dbReference type="AlphaFoldDB" id="R9GN07"/>
<dbReference type="HAMAP" id="MF_00374">
    <property type="entry name" value="Ribosomal_uL29"/>
    <property type="match status" value="1"/>
</dbReference>
<dbReference type="InterPro" id="IPR001854">
    <property type="entry name" value="Ribosomal_uL29"/>
</dbReference>
<dbReference type="InterPro" id="IPR018254">
    <property type="entry name" value="Ribosomal_uL29_CS"/>
</dbReference>
<name>R9GN07_9SPHI</name>
<dbReference type="Gene3D" id="1.10.287.310">
    <property type="match status" value="1"/>
</dbReference>
<gene>
    <name evidence="5" type="primary">rpmC</name>
    <name evidence="6" type="ORF">ADIARSV_3621</name>
</gene>
<dbReference type="eggNOG" id="COG0255">
    <property type="taxonomic scope" value="Bacteria"/>
</dbReference>
<sequence>MQFTIKKEEKMKPSGIIELSTEEIVSRMSEERTNLTKLKFAHTVSAIENPSRISKVRKEIARLNTELTKRKAAAAAEKQSASETE</sequence>
<dbReference type="PATRIC" id="fig|1150600.3.peg.3588"/>
<dbReference type="STRING" id="1150600.ADIARSV_3621"/>
<protein>
    <recommendedName>
        <fullName evidence="4 5">Large ribosomal subunit protein uL29</fullName>
    </recommendedName>
</protein>
<evidence type="ECO:0000313" key="7">
    <source>
        <dbReference type="Proteomes" id="UP000014174"/>
    </source>
</evidence>
<accession>R9GN07</accession>
<evidence type="ECO:0000256" key="2">
    <source>
        <dbReference type="ARBA" id="ARBA00022980"/>
    </source>
</evidence>
<evidence type="ECO:0000256" key="1">
    <source>
        <dbReference type="ARBA" id="ARBA00009254"/>
    </source>
</evidence>
<proteinExistence type="inferred from homology"/>
<evidence type="ECO:0000313" key="6">
    <source>
        <dbReference type="EMBL" id="EOR93202.1"/>
    </source>
</evidence>
<comment type="similarity">
    <text evidence="1 5">Belongs to the universal ribosomal protein uL29 family.</text>
</comment>
<comment type="caution">
    <text evidence="6">The sequence shown here is derived from an EMBL/GenBank/DDBJ whole genome shotgun (WGS) entry which is preliminary data.</text>
</comment>
<evidence type="ECO:0000256" key="4">
    <source>
        <dbReference type="ARBA" id="ARBA00035204"/>
    </source>
</evidence>
<reference evidence="6 7" key="1">
    <citation type="journal article" date="2013" name="Genome Announc.">
        <title>Draft Genome Sequence of Arcticibacter svalbardensis Strain MN12-7T, a Member of the Family Sphingobacteriaceae Isolated from an Arctic Soil Sample.</title>
        <authorList>
            <person name="Shivaji S."/>
            <person name="Ara S."/>
            <person name="Prasad S."/>
            <person name="Manasa B.P."/>
            <person name="Begum Z."/>
            <person name="Singh A."/>
            <person name="Kumar Pinnaka A."/>
        </authorList>
    </citation>
    <scope>NUCLEOTIDE SEQUENCE [LARGE SCALE GENOMIC DNA]</scope>
    <source>
        <strain evidence="6 7">MN12-7</strain>
    </source>
</reference>